<keyword evidence="2" id="KW-0560">Oxidoreductase</keyword>
<evidence type="ECO:0000313" key="4">
    <source>
        <dbReference type="Proteomes" id="UP000177052"/>
    </source>
</evidence>
<accession>A0A1F6WAL3</accession>
<comment type="similarity">
    <text evidence="1">Belongs to the short-chain dehydrogenases/reductases (SDR) family.</text>
</comment>
<dbReference type="PRINTS" id="PR00081">
    <property type="entry name" value="GDHRDH"/>
</dbReference>
<organism evidence="3 4">
    <name type="scientific">Candidatus Nomurabacteria bacterium RIFCSPHIGHO2_12_FULL_37_29</name>
    <dbReference type="NCBI Taxonomy" id="1801759"/>
    <lineage>
        <taxon>Bacteria</taxon>
        <taxon>Candidatus Nomuraibacteriota</taxon>
    </lineage>
</organism>
<dbReference type="GO" id="GO:0016491">
    <property type="term" value="F:oxidoreductase activity"/>
    <property type="evidence" value="ECO:0007669"/>
    <property type="project" value="UniProtKB-KW"/>
</dbReference>
<dbReference type="InterPro" id="IPR036291">
    <property type="entry name" value="NAD(P)-bd_dom_sf"/>
</dbReference>
<dbReference type="Gene3D" id="3.40.50.720">
    <property type="entry name" value="NAD(P)-binding Rossmann-like Domain"/>
    <property type="match status" value="1"/>
</dbReference>
<proteinExistence type="inferred from homology"/>
<dbReference type="GO" id="GO:0016020">
    <property type="term" value="C:membrane"/>
    <property type="evidence" value="ECO:0007669"/>
    <property type="project" value="TreeGrafter"/>
</dbReference>
<name>A0A1F6WAL3_9BACT</name>
<dbReference type="Pfam" id="PF00106">
    <property type="entry name" value="adh_short"/>
    <property type="match status" value="1"/>
</dbReference>
<dbReference type="EMBL" id="MFUJ01000034">
    <property type="protein sequence ID" value="OGI78947.1"/>
    <property type="molecule type" value="Genomic_DNA"/>
</dbReference>
<gene>
    <name evidence="3" type="ORF">A3F19_02800</name>
</gene>
<dbReference type="CDD" id="cd05233">
    <property type="entry name" value="SDR_c"/>
    <property type="match status" value="1"/>
</dbReference>
<dbReference type="Proteomes" id="UP000177052">
    <property type="component" value="Unassembled WGS sequence"/>
</dbReference>
<dbReference type="PANTHER" id="PTHR44196:SF1">
    <property type="entry name" value="DEHYDROGENASE_REDUCTASE SDR FAMILY MEMBER 7B"/>
    <property type="match status" value="1"/>
</dbReference>
<comment type="caution">
    <text evidence="3">The sequence shown here is derived from an EMBL/GenBank/DDBJ whole genome shotgun (WGS) entry which is preliminary data.</text>
</comment>
<evidence type="ECO:0000256" key="1">
    <source>
        <dbReference type="ARBA" id="ARBA00006484"/>
    </source>
</evidence>
<dbReference type="AlphaFoldDB" id="A0A1F6WAL3"/>
<dbReference type="PANTHER" id="PTHR44196">
    <property type="entry name" value="DEHYDROGENASE/REDUCTASE SDR FAMILY MEMBER 7B"/>
    <property type="match status" value="1"/>
</dbReference>
<protein>
    <recommendedName>
        <fullName evidence="5">Short-chain dehydrogenase</fullName>
    </recommendedName>
</protein>
<sequence>MKESRSAIIIGVSSGIGQALSRKWLKDGWKILGTYRTEDQVVSELKSLGALLTHCDLDDPASINSACQELKRICPSWDVLVICPASLEPIGLFIDVAMEEWEDSIRLNFTNQMNLTHQLLTSRRLDSPLGPCVIFFSGGGINDASTNYSAYTVSKIATIKMSEILDAEMSDTRFVSIGPGWVDTKIHSQTIKAGSKAGQNYERTIERIKEKDFTPMDLIINCCDWVINAPKDVVSGRNINVIHDDWRSKEFEKKLIQDSNLLKLRKYGSVKK</sequence>
<dbReference type="InterPro" id="IPR002347">
    <property type="entry name" value="SDR_fam"/>
</dbReference>
<evidence type="ECO:0000313" key="3">
    <source>
        <dbReference type="EMBL" id="OGI78947.1"/>
    </source>
</evidence>
<evidence type="ECO:0008006" key="5">
    <source>
        <dbReference type="Google" id="ProtNLM"/>
    </source>
</evidence>
<dbReference type="SUPFAM" id="SSF51735">
    <property type="entry name" value="NAD(P)-binding Rossmann-fold domains"/>
    <property type="match status" value="1"/>
</dbReference>
<evidence type="ECO:0000256" key="2">
    <source>
        <dbReference type="ARBA" id="ARBA00023002"/>
    </source>
</evidence>
<reference evidence="3 4" key="1">
    <citation type="journal article" date="2016" name="Nat. Commun.">
        <title>Thousands of microbial genomes shed light on interconnected biogeochemical processes in an aquifer system.</title>
        <authorList>
            <person name="Anantharaman K."/>
            <person name="Brown C.T."/>
            <person name="Hug L.A."/>
            <person name="Sharon I."/>
            <person name="Castelle C.J."/>
            <person name="Probst A.J."/>
            <person name="Thomas B.C."/>
            <person name="Singh A."/>
            <person name="Wilkins M.J."/>
            <person name="Karaoz U."/>
            <person name="Brodie E.L."/>
            <person name="Williams K.H."/>
            <person name="Hubbard S.S."/>
            <person name="Banfield J.F."/>
        </authorList>
    </citation>
    <scope>NUCLEOTIDE SEQUENCE [LARGE SCALE GENOMIC DNA]</scope>
</reference>